<reference evidence="3 4" key="1">
    <citation type="submission" date="2022-08" db="EMBL/GenBank/DDBJ databases">
        <title>Genome Sequence of the sulphate-reducing bacterium, Pseudodesulfovibrio sp. SYK.</title>
        <authorList>
            <person name="Kondo R."/>
            <person name="Kataoka T."/>
        </authorList>
    </citation>
    <scope>NUCLEOTIDE SEQUENCE [LARGE SCALE GENOMIC DNA]</scope>
    <source>
        <strain evidence="3 4">SYK</strain>
    </source>
</reference>
<evidence type="ECO:0000313" key="4">
    <source>
        <dbReference type="Proteomes" id="UP001317742"/>
    </source>
</evidence>
<dbReference type="SUPFAM" id="SSF52821">
    <property type="entry name" value="Rhodanese/Cell cycle control phosphatase"/>
    <property type="match status" value="2"/>
</dbReference>
<name>A0ABM8B1A6_9BACT</name>
<dbReference type="CDD" id="cd00158">
    <property type="entry name" value="RHOD"/>
    <property type="match status" value="2"/>
</dbReference>
<dbReference type="InterPro" id="IPR036873">
    <property type="entry name" value="Rhodanese-like_dom_sf"/>
</dbReference>
<evidence type="ECO:0000259" key="2">
    <source>
        <dbReference type="PROSITE" id="PS50206"/>
    </source>
</evidence>
<gene>
    <name evidence="3" type="ORF">SYK_17210</name>
</gene>
<feature type="chain" id="PRO_5046493219" description="Rhodanese domain-containing protein" evidence="1">
    <location>
        <begin position="29"/>
        <end position="387"/>
    </location>
</feature>
<dbReference type="PROSITE" id="PS50206">
    <property type="entry name" value="RHODANESE_3"/>
    <property type="match status" value="2"/>
</dbReference>
<sequence length="387" mass="44097">MHTHSHTFPFLAILMIVTLLCPLIPAHAQEDFPLRPYYPEVTPITTDKLMAEYDITVIVDIRSRLEYEVARINKAILLPLTLENFADKLEEVRPKHSAKPMAFYCNGHSCAKSYQAAQLALSLGFENVFVYDGGIFDWITAIPKRGTLMGETPARADRIIDSQKFLQHQISYDEFLAASKEPNTVVIDIRDPFQRDSGPRIDDIRNIPLDPLLDLVTSRIWTEKKLLFFDAVGKQIRWLQYFLNAYDYFDYAFLEGGMRAIANDPTKIKPVIETDQTVITSQSMLLKLTADQRLDNADRKVISYLLANIKFNNYVVIDINDVSRDTGISSSLLTNSMKKLTTFGYATHSIMQGMLIAQVDPRLAWKGDPDSPLWNHKVKEFDAAIQQ</sequence>
<dbReference type="Pfam" id="PF00581">
    <property type="entry name" value="Rhodanese"/>
    <property type="match status" value="2"/>
</dbReference>
<dbReference type="Gene3D" id="3.40.250.10">
    <property type="entry name" value="Rhodanese-like domain"/>
    <property type="match status" value="2"/>
</dbReference>
<proteinExistence type="predicted"/>
<feature type="signal peptide" evidence="1">
    <location>
        <begin position="1"/>
        <end position="28"/>
    </location>
</feature>
<dbReference type="InterPro" id="IPR001763">
    <property type="entry name" value="Rhodanese-like_dom"/>
</dbReference>
<dbReference type="InterPro" id="IPR050229">
    <property type="entry name" value="GlpE_sulfurtransferase"/>
</dbReference>
<dbReference type="SMART" id="SM00450">
    <property type="entry name" value="RHOD"/>
    <property type="match status" value="2"/>
</dbReference>
<feature type="domain" description="Rhodanese" evidence="2">
    <location>
        <begin position="56"/>
        <end position="147"/>
    </location>
</feature>
<keyword evidence="1" id="KW-0732">Signal</keyword>
<accession>A0ABM8B1A6</accession>
<protein>
    <recommendedName>
        <fullName evidence="2">Rhodanese domain-containing protein</fullName>
    </recommendedName>
</protein>
<evidence type="ECO:0000256" key="1">
    <source>
        <dbReference type="SAM" id="SignalP"/>
    </source>
</evidence>
<dbReference type="Proteomes" id="UP001317742">
    <property type="component" value="Chromosome"/>
</dbReference>
<feature type="domain" description="Rhodanese" evidence="2">
    <location>
        <begin position="180"/>
        <end position="270"/>
    </location>
</feature>
<organism evidence="3 4">
    <name type="scientific">Pseudodesulfovibrio nedwellii</name>
    <dbReference type="NCBI Taxonomy" id="2973072"/>
    <lineage>
        <taxon>Bacteria</taxon>
        <taxon>Pseudomonadati</taxon>
        <taxon>Thermodesulfobacteriota</taxon>
        <taxon>Desulfovibrionia</taxon>
        <taxon>Desulfovibrionales</taxon>
        <taxon>Desulfovibrionaceae</taxon>
    </lineage>
</organism>
<dbReference type="PANTHER" id="PTHR43031">
    <property type="entry name" value="FAD-DEPENDENT OXIDOREDUCTASE"/>
    <property type="match status" value="1"/>
</dbReference>
<keyword evidence="4" id="KW-1185">Reference proteome</keyword>
<evidence type="ECO:0000313" key="3">
    <source>
        <dbReference type="EMBL" id="BDQ37361.1"/>
    </source>
</evidence>
<dbReference type="PANTHER" id="PTHR43031:SF1">
    <property type="entry name" value="PYRIDINE NUCLEOTIDE-DISULPHIDE OXIDOREDUCTASE"/>
    <property type="match status" value="1"/>
</dbReference>
<dbReference type="EMBL" id="AP026709">
    <property type="protein sequence ID" value="BDQ37361.1"/>
    <property type="molecule type" value="Genomic_DNA"/>
</dbReference>